<proteinExistence type="predicted"/>
<keyword evidence="7" id="KW-0472">Membrane</keyword>
<keyword evidence="2" id="KW-1003">Cell membrane</keyword>
<dbReference type="InterPro" id="IPR001507">
    <property type="entry name" value="ZP_dom"/>
</dbReference>
<comment type="subcellular location">
    <subcellularLocation>
        <location evidence="1">Cell membrane</location>
        <topology evidence="1">Single-pass type I membrane protein</topology>
    </subcellularLocation>
    <subcellularLocation>
        <location evidence="10">Zona pellucida</location>
    </subcellularLocation>
</comment>
<evidence type="ECO:0000256" key="10">
    <source>
        <dbReference type="ARBA" id="ARBA00024183"/>
    </source>
</evidence>
<dbReference type="InterPro" id="IPR055355">
    <property type="entry name" value="ZP-C"/>
</dbReference>
<dbReference type="AlphaFoldDB" id="A0A401Q3J9"/>
<evidence type="ECO:0000256" key="3">
    <source>
        <dbReference type="ARBA" id="ARBA00022530"/>
    </source>
</evidence>
<evidence type="ECO:0000313" key="12">
    <source>
        <dbReference type="EMBL" id="GCB79956.1"/>
    </source>
</evidence>
<dbReference type="PROSITE" id="PS51034">
    <property type="entry name" value="ZP_2"/>
    <property type="match status" value="1"/>
</dbReference>
<dbReference type="PANTHER" id="PTHR23343:SF31">
    <property type="entry name" value="ZONA PELLUCIDA SPERM-BINDING PROTEIN 4"/>
    <property type="match status" value="1"/>
</dbReference>
<dbReference type="GO" id="GO:0007339">
    <property type="term" value="P:binding of sperm to zona pellucida"/>
    <property type="evidence" value="ECO:0007669"/>
    <property type="project" value="TreeGrafter"/>
</dbReference>
<protein>
    <recommendedName>
        <fullName evidence="11">ZP domain-containing protein</fullName>
    </recommendedName>
</protein>
<evidence type="ECO:0000256" key="8">
    <source>
        <dbReference type="ARBA" id="ARBA00023157"/>
    </source>
</evidence>
<comment type="caution">
    <text evidence="12">The sequence shown here is derived from an EMBL/GenBank/DDBJ whole genome shotgun (WGS) entry which is preliminary data.</text>
</comment>
<dbReference type="GO" id="GO:0032190">
    <property type="term" value="F:acrosin binding"/>
    <property type="evidence" value="ECO:0007669"/>
    <property type="project" value="TreeGrafter"/>
</dbReference>
<dbReference type="OrthoDB" id="8898848at2759"/>
<reference evidence="12 13" key="1">
    <citation type="journal article" date="2018" name="Nat. Ecol. Evol.">
        <title>Shark genomes provide insights into elasmobranch evolution and the origin of vertebrates.</title>
        <authorList>
            <person name="Hara Y"/>
            <person name="Yamaguchi K"/>
            <person name="Onimaru K"/>
            <person name="Kadota M"/>
            <person name="Koyanagi M"/>
            <person name="Keeley SD"/>
            <person name="Tatsumi K"/>
            <person name="Tanaka K"/>
            <person name="Motone F"/>
            <person name="Kageyama Y"/>
            <person name="Nozu R"/>
            <person name="Adachi N"/>
            <person name="Nishimura O"/>
            <person name="Nakagawa R"/>
            <person name="Tanegashima C"/>
            <person name="Kiyatake I"/>
            <person name="Matsumoto R"/>
            <person name="Murakumo K"/>
            <person name="Nishida K"/>
            <person name="Terakita A"/>
            <person name="Kuratani S"/>
            <person name="Sato K"/>
            <person name="Hyodo S Kuraku.S."/>
        </authorList>
    </citation>
    <scope>NUCLEOTIDE SEQUENCE [LARGE SCALE GENOMIC DNA]</scope>
</reference>
<evidence type="ECO:0000256" key="7">
    <source>
        <dbReference type="ARBA" id="ARBA00023136"/>
    </source>
</evidence>
<keyword evidence="6" id="KW-1133">Transmembrane helix</keyword>
<keyword evidence="3" id="KW-0272">Extracellular matrix</keyword>
<dbReference type="InterPro" id="IPR042235">
    <property type="entry name" value="ZP-C_dom"/>
</dbReference>
<accession>A0A401Q3J9</accession>
<dbReference type="GO" id="GO:0035804">
    <property type="term" value="F:structural constituent of egg coat"/>
    <property type="evidence" value="ECO:0007669"/>
    <property type="project" value="TreeGrafter"/>
</dbReference>
<keyword evidence="9" id="KW-0278">Fertilization</keyword>
<dbReference type="GO" id="GO:0060468">
    <property type="term" value="P:prevention of polyspermy"/>
    <property type="evidence" value="ECO:0007669"/>
    <property type="project" value="TreeGrafter"/>
</dbReference>
<feature type="domain" description="ZP" evidence="11">
    <location>
        <begin position="1"/>
        <end position="143"/>
    </location>
</feature>
<evidence type="ECO:0000256" key="1">
    <source>
        <dbReference type="ARBA" id="ARBA00004251"/>
    </source>
</evidence>
<gene>
    <name evidence="12" type="ORF">scyTo_0017048</name>
</gene>
<evidence type="ECO:0000256" key="5">
    <source>
        <dbReference type="ARBA" id="ARBA00022692"/>
    </source>
</evidence>
<dbReference type="Pfam" id="PF00100">
    <property type="entry name" value="Zona_pellucida"/>
    <property type="match status" value="1"/>
</dbReference>
<dbReference type="STRING" id="75743.A0A401Q3J9"/>
<sequence length="143" mass="16232">MREEDGSLVYETDVFGTRMIQTGKLGSLTRDSTFSLHVQCKYTGSQETGLQINVTVYTVSPPPPASEDGILELELRIAKGGDYRSWYVDSDYPIQRILQEPMFMEIRVLDRTDPMIVLRLHDCWATPVPAPDHEVQWSLLVDG</sequence>
<evidence type="ECO:0000256" key="9">
    <source>
        <dbReference type="ARBA" id="ARBA00023279"/>
    </source>
</evidence>
<dbReference type="EMBL" id="BFAA01010773">
    <property type="protein sequence ID" value="GCB79956.1"/>
    <property type="molecule type" value="Genomic_DNA"/>
</dbReference>
<dbReference type="GO" id="GO:0035805">
    <property type="term" value="C:egg coat"/>
    <property type="evidence" value="ECO:0007669"/>
    <property type="project" value="UniProtKB-SubCell"/>
</dbReference>
<dbReference type="InterPro" id="IPR051148">
    <property type="entry name" value="Zona_Pellucida_Domain_gp"/>
</dbReference>
<keyword evidence="3" id="KW-0964">Secreted</keyword>
<keyword evidence="5" id="KW-0812">Transmembrane</keyword>
<dbReference type="PANTHER" id="PTHR23343">
    <property type="entry name" value="ZONA PELLUCIDA SPERM-BINDING PROTEIN"/>
    <property type="match status" value="1"/>
</dbReference>
<evidence type="ECO:0000313" key="13">
    <source>
        <dbReference type="Proteomes" id="UP000288216"/>
    </source>
</evidence>
<evidence type="ECO:0000256" key="4">
    <source>
        <dbReference type="ARBA" id="ARBA00022685"/>
    </source>
</evidence>
<name>A0A401Q3J9_SCYTO</name>
<evidence type="ECO:0000256" key="6">
    <source>
        <dbReference type="ARBA" id="ARBA00022989"/>
    </source>
</evidence>
<dbReference type="GO" id="GO:0005886">
    <property type="term" value="C:plasma membrane"/>
    <property type="evidence" value="ECO:0007669"/>
    <property type="project" value="UniProtKB-SubCell"/>
</dbReference>
<keyword evidence="13" id="KW-1185">Reference proteome</keyword>
<keyword evidence="4" id="KW-0165">Cleavage on pair of basic residues</keyword>
<dbReference type="Gene3D" id="2.60.40.4100">
    <property type="entry name" value="Zona pellucida, ZP-C domain"/>
    <property type="match status" value="1"/>
</dbReference>
<evidence type="ECO:0000256" key="2">
    <source>
        <dbReference type="ARBA" id="ARBA00022475"/>
    </source>
</evidence>
<dbReference type="Proteomes" id="UP000288216">
    <property type="component" value="Unassembled WGS sequence"/>
</dbReference>
<dbReference type="OMA" id="NTWYVER"/>
<keyword evidence="8" id="KW-1015">Disulfide bond</keyword>
<evidence type="ECO:0000259" key="11">
    <source>
        <dbReference type="PROSITE" id="PS51034"/>
    </source>
</evidence>
<organism evidence="12 13">
    <name type="scientific">Scyliorhinus torazame</name>
    <name type="common">Cloudy catshark</name>
    <name type="synonym">Catulus torazame</name>
    <dbReference type="NCBI Taxonomy" id="75743"/>
    <lineage>
        <taxon>Eukaryota</taxon>
        <taxon>Metazoa</taxon>
        <taxon>Chordata</taxon>
        <taxon>Craniata</taxon>
        <taxon>Vertebrata</taxon>
        <taxon>Chondrichthyes</taxon>
        <taxon>Elasmobranchii</taxon>
        <taxon>Galeomorphii</taxon>
        <taxon>Galeoidea</taxon>
        <taxon>Carcharhiniformes</taxon>
        <taxon>Scyliorhinidae</taxon>
        <taxon>Scyliorhinus</taxon>
    </lineage>
</organism>